<comment type="subcellular location">
    <subcellularLocation>
        <location evidence="1 7">Cell membrane</location>
        <topology evidence="1 7">Multi-pass membrane protein</topology>
    </subcellularLocation>
</comment>
<dbReference type="AlphaFoldDB" id="A0A238J8G8"/>
<feature type="transmembrane region" description="Helical" evidence="7">
    <location>
        <begin position="198"/>
        <end position="223"/>
    </location>
</feature>
<dbReference type="PROSITE" id="PS50928">
    <property type="entry name" value="ABC_TM1"/>
    <property type="match status" value="1"/>
</dbReference>
<feature type="domain" description="ABC transmembrane type-1" evidence="8">
    <location>
        <begin position="86"/>
        <end position="277"/>
    </location>
</feature>
<name>A0A238J8G8_9RHOB</name>
<keyword evidence="5 7" id="KW-1133">Transmembrane helix</keyword>
<evidence type="ECO:0000256" key="6">
    <source>
        <dbReference type="ARBA" id="ARBA00023136"/>
    </source>
</evidence>
<evidence type="ECO:0000313" key="9">
    <source>
        <dbReference type="EMBL" id="SMX26685.1"/>
    </source>
</evidence>
<proteinExistence type="inferred from homology"/>
<dbReference type="Gene3D" id="1.10.3720.10">
    <property type="entry name" value="MetI-like"/>
    <property type="match status" value="1"/>
</dbReference>
<feature type="transmembrane region" description="Helical" evidence="7">
    <location>
        <begin position="120"/>
        <end position="138"/>
    </location>
</feature>
<evidence type="ECO:0000313" key="10">
    <source>
        <dbReference type="Proteomes" id="UP000225972"/>
    </source>
</evidence>
<reference evidence="10" key="1">
    <citation type="submission" date="2017-05" db="EMBL/GenBank/DDBJ databases">
        <authorList>
            <person name="Rodrigo-Torres L."/>
            <person name="Arahal R. D."/>
            <person name="Lucena T."/>
        </authorList>
    </citation>
    <scope>NUCLEOTIDE SEQUENCE [LARGE SCALE GENOMIC DNA]</scope>
    <source>
        <strain evidence="10">CECT 8649</strain>
    </source>
</reference>
<dbReference type="CDD" id="cd06261">
    <property type="entry name" value="TM_PBP2"/>
    <property type="match status" value="1"/>
</dbReference>
<dbReference type="SUPFAM" id="SSF161098">
    <property type="entry name" value="MetI-like"/>
    <property type="match status" value="1"/>
</dbReference>
<dbReference type="InterPro" id="IPR000515">
    <property type="entry name" value="MetI-like"/>
</dbReference>
<dbReference type="EMBL" id="FXXP01000001">
    <property type="protein sequence ID" value="SMX26685.1"/>
    <property type="molecule type" value="Genomic_DNA"/>
</dbReference>
<feature type="transmembrane region" description="Helical" evidence="7">
    <location>
        <begin position="85"/>
        <end position="113"/>
    </location>
</feature>
<evidence type="ECO:0000256" key="7">
    <source>
        <dbReference type="RuleBase" id="RU363032"/>
    </source>
</evidence>
<dbReference type="InterPro" id="IPR035906">
    <property type="entry name" value="MetI-like_sf"/>
</dbReference>
<gene>
    <name evidence="9" type="primary">lacG_2</name>
    <name evidence="9" type="ORF">TRP8649_00770</name>
</gene>
<dbReference type="PANTHER" id="PTHR43744">
    <property type="entry name" value="ABC TRANSPORTER PERMEASE PROTEIN MG189-RELATED-RELATED"/>
    <property type="match status" value="1"/>
</dbReference>
<evidence type="ECO:0000256" key="5">
    <source>
        <dbReference type="ARBA" id="ARBA00022989"/>
    </source>
</evidence>
<evidence type="ECO:0000256" key="1">
    <source>
        <dbReference type="ARBA" id="ARBA00004651"/>
    </source>
</evidence>
<feature type="transmembrane region" description="Helical" evidence="7">
    <location>
        <begin position="256"/>
        <end position="277"/>
    </location>
</feature>
<evidence type="ECO:0000256" key="4">
    <source>
        <dbReference type="ARBA" id="ARBA00022692"/>
    </source>
</evidence>
<keyword evidence="4 7" id="KW-0812">Transmembrane</keyword>
<keyword evidence="6 7" id="KW-0472">Membrane</keyword>
<protein>
    <submittedName>
        <fullName evidence="9">Lactose transport system permease protein LacG</fullName>
    </submittedName>
</protein>
<keyword evidence="10" id="KW-1185">Reference proteome</keyword>
<evidence type="ECO:0000256" key="3">
    <source>
        <dbReference type="ARBA" id="ARBA00022475"/>
    </source>
</evidence>
<keyword evidence="2 7" id="KW-0813">Transport</keyword>
<accession>A0A238J8G8</accession>
<evidence type="ECO:0000256" key="2">
    <source>
        <dbReference type="ARBA" id="ARBA00022448"/>
    </source>
</evidence>
<dbReference type="GO" id="GO:0055085">
    <property type="term" value="P:transmembrane transport"/>
    <property type="evidence" value="ECO:0007669"/>
    <property type="project" value="InterPro"/>
</dbReference>
<evidence type="ECO:0000259" key="8">
    <source>
        <dbReference type="PROSITE" id="PS50928"/>
    </source>
</evidence>
<dbReference type="Proteomes" id="UP000225972">
    <property type="component" value="Unassembled WGS sequence"/>
</dbReference>
<comment type="similarity">
    <text evidence="7">Belongs to the binding-protein-dependent transport system permease family.</text>
</comment>
<sequence length="291" mass="32628">MPLSWGGAEMFPTPIQKQSRGAQVTYQALLPVVLIMWLLPLLAVMLFSMRPLADFTNGNYWGVPSSFEFFTNYGKVFFESDMPRYLWNSLVITVPTVIGAVALSCMTGFALGIYRFKGNLLIFFMFIAGNFVPFQILMVPVRDLTVSAGLYDTKLGLVLFHIAFQTGFCTLFMRNFIRALPFELIEAARVEGVAEWRIFWYVVLPLMRPAIAALAVLIFTFIWNDYFWAVVLTQGPDAQPVTAGITSFNSQFVAQYHLMSAGSIVAALPPVAMFFMMQRHFIAGLTLGAVK</sequence>
<feature type="transmembrane region" description="Helical" evidence="7">
    <location>
        <begin position="158"/>
        <end position="177"/>
    </location>
</feature>
<organism evidence="9 10">
    <name type="scientific">Pelagimonas phthalicica</name>
    <dbReference type="NCBI Taxonomy" id="1037362"/>
    <lineage>
        <taxon>Bacteria</taxon>
        <taxon>Pseudomonadati</taxon>
        <taxon>Pseudomonadota</taxon>
        <taxon>Alphaproteobacteria</taxon>
        <taxon>Rhodobacterales</taxon>
        <taxon>Roseobacteraceae</taxon>
        <taxon>Pelagimonas</taxon>
    </lineage>
</organism>
<keyword evidence="3" id="KW-1003">Cell membrane</keyword>
<feature type="transmembrane region" description="Helical" evidence="7">
    <location>
        <begin position="28"/>
        <end position="49"/>
    </location>
</feature>
<dbReference type="GO" id="GO:0005886">
    <property type="term" value="C:plasma membrane"/>
    <property type="evidence" value="ECO:0007669"/>
    <property type="project" value="UniProtKB-SubCell"/>
</dbReference>
<dbReference type="Pfam" id="PF00528">
    <property type="entry name" value="BPD_transp_1"/>
    <property type="match status" value="1"/>
</dbReference>